<gene>
    <name evidence="1" type="ORF">WBS43_21485</name>
</gene>
<reference evidence="1 2" key="1">
    <citation type="submission" date="2024-03" db="EMBL/GenBank/DDBJ databases">
        <title>A Rare Waterborne Outbreak of Bacillus cereus in China: Epidemiologic Survey, Genomic Insights and Virulence Characteristics.</title>
        <authorList>
            <person name="Wang S."/>
        </authorList>
    </citation>
    <scope>NUCLEOTIDE SEQUENCE [LARGE SCALE GENOMIC DNA]</scope>
    <source>
        <strain evidence="1 2">BC008</strain>
    </source>
</reference>
<evidence type="ECO:0008006" key="3">
    <source>
        <dbReference type="Google" id="ProtNLM"/>
    </source>
</evidence>
<sequence>MLNIQLDNQIIEQRFLEELKKRLDQIERRKTLWDMKELCKQTSMSENTIKDKFFYDERFQKYKIGGKWYFPAVDTECFLLMWIKEQPIH</sequence>
<comment type="caution">
    <text evidence="1">The sequence shown here is derived from an EMBL/GenBank/DDBJ whole genome shotgun (WGS) entry which is preliminary data.</text>
</comment>
<protein>
    <recommendedName>
        <fullName evidence="3">Group-specific protein</fullName>
    </recommendedName>
</protein>
<name>A0ABU8HXT9_9BACI</name>
<evidence type="ECO:0000313" key="2">
    <source>
        <dbReference type="Proteomes" id="UP001365619"/>
    </source>
</evidence>
<evidence type="ECO:0000313" key="1">
    <source>
        <dbReference type="EMBL" id="MEI5931294.1"/>
    </source>
</evidence>
<dbReference type="EMBL" id="JBBAGW010000009">
    <property type="protein sequence ID" value="MEI5931294.1"/>
    <property type="molecule type" value="Genomic_DNA"/>
</dbReference>
<accession>A0ABU8HXT9</accession>
<keyword evidence="2" id="KW-1185">Reference proteome</keyword>
<dbReference type="Proteomes" id="UP001365619">
    <property type="component" value="Unassembled WGS sequence"/>
</dbReference>
<proteinExistence type="predicted"/>
<organism evidence="1 2">
    <name type="scientific">Bacillus luti</name>
    <dbReference type="NCBI Taxonomy" id="2026191"/>
    <lineage>
        <taxon>Bacteria</taxon>
        <taxon>Bacillati</taxon>
        <taxon>Bacillota</taxon>
        <taxon>Bacilli</taxon>
        <taxon>Bacillales</taxon>
        <taxon>Bacillaceae</taxon>
        <taxon>Bacillus</taxon>
        <taxon>Bacillus cereus group</taxon>
    </lineage>
</organism>
<dbReference type="RefSeq" id="WP_185913886.1">
    <property type="nucleotide sequence ID" value="NZ_JBBAGV010000009.1"/>
</dbReference>